<dbReference type="GO" id="GO:0005886">
    <property type="term" value="C:plasma membrane"/>
    <property type="evidence" value="ECO:0007669"/>
    <property type="project" value="UniProtKB-SubCell"/>
</dbReference>
<dbReference type="RefSeq" id="WP_167694839.1">
    <property type="nucleotide sequence ID" value="NZ_CP118181.1"/>
</dbReference>
<feature type="transmembrane region" description="Helical" evidence="8">
    <location>
        <begin position="157"/>
        <end position="176"/>
    </location>
</feature>
<evidence type="ECO:0000256" key="1">
    <source>
        <dbReference type="ARBA" id="ARBA00004651"/>
    </source>
</evidence>
<gene>
    <name evidence="9" type="ORF">HCT48_00620</name>
</gene>
<evidence type="ECO:0000256" key="2">
    <source>
        <dbReference type="ARBA" id="ARBA00009773"/>
    </source>
</evidence>
<keyword evidence="10" id="KW-1185">Reference proteome</keyword>
<feature type="transmembrane region" description="Helical" evidence="8">
    <location>
        <begin position="34"/>
        <end position="52"/>
    </location>
</feature>
<keyword evidence="5 8" id="KW-0812">Transmembrane</keyword>
<evidence type="ECO:0000256" key="8">
    <source>
        <dbReference type="SAM" id="Phobius"/>
    </source>
</evidence>
<feature type="transmembrane region" description="Helical" evidence="8">
    <location>
        <begin position="250"/>
        <end position="269"/>
    </location>
</feature>
<feature type="transmembrane region" description="Helical" evidence="8">
    <location>
        <begin position="316"/>
        <end position="342"/>
    </location>
</feature>
<reference evidence="9" key="1">
    <citation type="submission" date="2020-03" db="EMBL/GenBank/DDBJ databases">
        <title>Spirochaetal bacteria isolated from arthropods constitute a novel genus Entomospira genus novum within the order Spirochaetales.</title>
        <authorList>
            <person name="Grana-Miraglia L."/>
            <person name="Sikutova S."/>
            <person name="Fingerle V."/>
            <person name="Sing A."/>
            <person name="Castillo-Ramirez S."/>
            <person name="Margos G."/>
            <person name="Rudolf I."/>
        </authorList>
    </citation>
    <scope>NUCLEOTIDE SEQUENCE</scope>
    <source>
        <strain evidence="9">BR149</strain>
    </source>
</reference>
<comment type="caution">
    <text evidence="9">The sequence shown here is derived from an EMBL/GenBank/DDBJ whole genome shotgun (WGS) entry which is preliminary data.</text>
</comment>
<comment type="subcellular location">
    <subcellularLocation>
        <location evidence="1">Cell membrane</location>
        <topology evidence="1">Multi-pass membrane protein</topology>
    </subcellularLocation>
</comment>
<keyword evidence="7 8" id="KW-0472">Membrane</keyword>
<proteinExistence type="inferred from homology"/>
<feature type="transmembrane region" description="Helical" evidence="8">
    <location>
        <begin position="276"/>
        <end position="296"/>
    </location>
</feature>
<evidence type="ECO:0000313" key="9">
    <source>
        <dbReference type="EMBL" id="NIZ68727.1"/>
    </source>
</evidence>
<feature type="transmembrane region" description="Helical" evidence="8">
    <location>
        <begin position="64"/>
        <end position="88"/>
    </location>
</feature>
<dbReference type="PANTHER" id="PTHR21716:SF53">
    <property type="entry name" value="PERMEASE PERM-RELATED"/>
    <property type="match status" value="1"/>
</dbReference>
<evidence type="ECO:0000256" key="3">
    <source>
        <dbReference type="ARBA" id="ARBA00022448"/>
    </source>
</evidence>
<dbReference type="EMBL" id="JAATLM010000001">
    <property type="protein sequence ID" value="NIZ68727.1"/>
    <property type="molecule type" value="Genomic_DNA"/>
</dbReference>
<name>A0A968GED4_9SPIO</name>
<evidence type="ECO:0000256" key="7">
    <source>
        <dbReference type="ARBA" id="ARBA00023136"/>
    </source>
</evidence>
<protein>
    <submittedName>
        <fullName evidence="9">AI-2E family transporter</fullName>
    </submittedName>
</protein>
<dbReference type="InterPro" id="IPR002549">
    <property type="entry name" value="AI-2E-like"/>
</dbReference>
<dbReference type="Pfam" id="PF01594">
    <property type="entry name" value="AI-2E_transport"/>
    <property type="match status" value="1"/>
</dbReference>
<sequence length="374" mass="41074">MLSPSGKMPKSGSISLIVLAVLAVAYTLHFLSSVFIPIIVALLFAAFLEPIVRKMVAIKIPRILAIILAVSISLLIIALLLLIVIASLSEFFSYIANLTPRATIMINDLLESDFLTNTLAHFNIDQEAVRQTFSISALLNRFISELSTTILNFTNSGLTFFSSVFMITLFSVFFLMESHDFSSVVLHVMGSQSAKNFSDLGEEISVQIGRYLYVKTLVSIMTGVAIFIVASITGLKFAMMWGLLGFLLNYIPVIGSAVVVIGIILASILQFYSMPVPLFTNLIAMPLIQVIFGNIIDPRMQGKSLDISPSLVLISLSIWGAIWGIPGMFLSIPATVLIKIILHKFDSTRNLAKLMGLKRQEIIIETKEEPKHGN</sequence>
<feature type="transmembrane region" description="Helical" evidence="8">
    <location>
        <begin position="12"/>
        <end position="28"/>
    </location>
</feature>
<feature type="transmembrane region" description="Helical" evidence="8">
    <location>
        <begin position="217"/>
        <end position="244"/>
    </location>
</feature>
<organism evidence="9 10">
    <name type="scientific">Entomospira culicis</name>
    <dbReference type="NCBI Taxonomy" id="2719989"/>
    <lineage>
        <taxon>Bacteria</taxon>
        <taxon>Pseudomonadati</taxon>
        <taxon>Spirochaetota</taxon>
        <taxon>Spirochaetia</taxon>
        <taxon>Spirochaetales</taxon>
        <taxon>Spirochaetaceae</taxon>
        <taxon>Entomospira</taxon>
    </lineage>
</organism>
<keyword evidence="4" id="KW-1003">Cell membrane</keyword>
<accession>A0A968GED4</accession>
<evidence type="ECO:0000313" key="10">
    <source>
        <dbReference type="Proteomes" id="UP000778951"/>
    </source>
</evidence>
<evidence type="ECO:0000256" key="6">
    <source>
        <dbReference type="ARBA" id="ARBA00022989"/>
    </source>
</evidence>
<evidence type="ECO:0000256" key="4">
    <source>
        <dbReference type="ARBA" id="ARBA00022475"/>
    </source>
</evidence>
<dbReference type="PANTHER" id="PTHR21716">
    <property type="entry name" value="TRANSMEMBRANE PROTEIN"/>
    <property type="match status" value="1"/>
</dbReference>
<keyword evidence="3" id="KW-0813">Transport</keyword>
<dbReference type="AlphaFoldDB" id="A0A968GED4"/>
<comment type="similarity">
    <text evidence="2">Belongs to the autoinducer-2 exporter (AI-2E) (TC 2.A.86) family.</text>
</comment>
<keyword evidence="6 8" id="KW-1133">Transmembrane helix</keyword>
<evidence type="ECO:0000256" key="5">
    <source>
        <dbReference type="ARBA" id="ARBA00022692"/>
    </source>
</evidence>
<dbReference type="Proteomes" id="UP000778951">
    <property type="component" value="Unassembled WGS sequence"/>
</dbReference>